<dbReference type="Gene3D" id="3.30.1370.110">
    <property type="match status" value="1"/>
</dbReference>
<dbReference type="SUPFAM" id="SSF52540">
    <property type="entry name" value="P-loop containing nucleoside triphosphate hydrolases"/>
    <property type="match status" value="1"/>
</dbReference>
<dbReference type="GO" id="GO:0140664">
    <property type="term" value="F:ATP-dependent DNA damage sensor activity"/>
    <property type="evidence" value="ECO:0007669"/>
    <property type="project" value="InterPro"/>
</dbReference>
<keyword evidence="2 8" id="KW-0699">rRNA-binding</keyword>
<dbReference type="SMART" id="SM00534">
    <property type="entry name" value="MUTSac"/>
    <property type="match status" value="1"/>
</dbReference>
<evidence type="ECO:0000256" key="4">
    <source>
        <dbReference type="ARBA" id="ARBA00022801"/>
    </source>
</evidence>
<comment type="function">
    <text evidence="8">Endonuclease that is involved in the suppression of homologous recombination and thus may have a key role in the control of bacterial genetic diversity.</text>
</comment>
<dbReference type="STRING" id="1121325.SAMN04515677_10681"/>
<feature type="domain" description="Smr" evidence="10">
    <location>
        <begin position="717"/>
        <end position="792"/>
    </location>
</feature>
<dbReference type="InterPro" id="IPR027417">
    <property type="entry name" value="P-loop_NTPase"/>
</dbReference>
<gene>
    <name evidence="8" type="primary">mutS2</name>
    <name evidence="8" type="synonym">rqcU</name>
    <name evidence="11" type="ORF">SAMN04515677_10681</name>
</gene>
<dbReference type="EMBL" id="FNGW01000006">
    <property type="protein sequence ID" value="SDM17934.1"/>
    <property type="molecule type" value="Genomic_DNA"/>
</dbReference>
<dbReference type="Proteomes" id="UP000199068">
    <property type="component" value="Unassembled WGS sequence"/>
</dbReference>
<dbReference type="PANTHER" id="PTHR48466:SF2">
    <property type="entry name" value="OS10G0509000 PROTEIN"/>
    <property type="match status" value="1"/>
</dbReference>
<comment type="function">
    <text evidence="8">Acts as a ribosome collision sensor, splitting the ribosome into its 2 subunits. Detects stalled/collided 70S ribosomes which it binds and splits by an ATP-hydrolysis driven conformational change. Acts upstream of the ribosome quality control system (RQC), a ribosome-associated complex that mediates the extraction of incompletely synthesized nascent chains from stalled ribosomes and their subsequent degradation. Probably generates substrates for RQC.</text>
</comment>
<dbReference type="NCBIfam" id="TIGR01069">
    <property type="entry name" value="mutS2"/>
    <property type="match status" value="1"/>
</dbReference>
<dbReference type="SMART" id="SM00463">
    <property type="entry name" value="SMR"/>
    <property type="match status" value="1"/>
</dbReference>
<keyword evidence="6 8" id="KW-0694">RNA-binding</keyword>
<dbReference type="RefSeq" id="WP_092726580.1">
    <property type="nucleotide sequence ID" value="NZ_FNGW01000006.1"/>
</dbReference>
<dbReference type="Gene3D" id="3.40.50.300">
    <property type="entry name" value="P-loop containing nucleotide triphosphate hydrolases"/>
    <property type="match status" value="1"/>
</dbReference>
<evidence type="ECO:0000256" key="9">
    <source>
        <dbReference type="SAM" id="Coils"/>
    </source>
</evidence>
<evidence type="ECO:0000256" key="5">
    <source>
        <dbReference type="ARBA" id="ARBA00022840"/>
    </source>
</evidence>
<evidence type="ECO:0000256" key="2">
    <source>
        <dbReference type="ARBA" id="ARBA00022730"/>
    </source>
</evidence>
<dbReference type="PROSITE" id="PS00486">
    <property type="entry name" value="DNA_MISMATCH_REPAIR_2"/>
    <property type="match status" value="1"/>
</dbReference>
<dbReference type="GO" id="GO:0030983">
    <property type="term" value="F:mismatched DNA binding"/>
    <property type="evidence" value="ECO:0007669"/>
    <property type="project" value="InterPro"/>
</dbReference>
<keyword evidence="8" id="KW-0255">Endonuclease</keyword>
<evidence type="ECO:0000256" key="7">
    <source>
        <dbReference type="ARBA" id="ARBA00023125"/>
    </source>
</evidence>
<reference evidence="11 12" key="1">
    <citation type="submission" date="2016-10" db="EMBL/GenBank/DDBJ databases">
        <authorList>
            <person name="de Groot N.N."/>
        </authorList>
    </citation>
    <scope>NUCLEOTIDE SEQUENCE [LARGE SCALE GENOMIC DNA]</scope>
    <source>
        <strain evidence="11 12">DSM 797</strain>
    </source>
</reference>
<dbReference type="InterPro" id="IPR000432">
    <property type="entry name" value="DNA_mismatch_repair_MutS_C"/>
</dbReference>
<evidence type="ECO:0000256" key="3">
    <source>
        <dbReference type="ARBA" id="ARBA00022741"/>
    </source>
</evidence>
<keyword evidence="7 8" id="KW-0238">DNA-binding</keyword>
<dbReference type="GO" id="GO:0072344">
    <property type="term" value="P:rescue of stalled ribosome"/>
    <property type="evidence" value="ECO:0007669"/>
    <property type="project" value="UniProtKB-UniRule"/>
</dbReference>
<proteinExistence type="inferred from homology"/>
<comment type="similarity">
    <text evidence="8">Belongs to the DNA mismatch repair MutS family. MutS2 subfamily.</text>
</comment>
<dbReference type="GO" id="GO:0045910">
    <property type="term" value="P:negative regulation of DNA recombination"/>
    <property type="evidence" value="ECO:0007669"/>
    <property type="project" value="InterPro"/>
</dbReference>
<keyword evidence="9" id="KW-0175">Coiled coil</keyword>
<evidence type="ECO:0000256" key="8">
    <source>
        <dbReference type="HAMAP-Rule" id="MF_00092"/>
    </source>
</evidence>
<dbReference type="CDD" id="cd03280">
    <property type="entry name" value="ABC_MutS2"/>
    <property type="match status" value="1"/>
</dbReference>
<feature type="coiled-coil region" evidence="9">
    <location>
        <begin position="516"/>
        <end position="616"/>
    </location>
</feature>
<feature type="binding site" evidence="8">
    <location>
        <begin position="335"/>
        <end position="342"/>
    </location>
    <ligand>
        <name>ATP</name>
        <dbReference type="ChEBI" id="CHEBI:30616"/>
    </ligand>
</feature>
<dbReference type="GO" id="GO:0019843">
    <property type="term" value="F:rRNA binding"/>
    <property type="evidence" value="ECO:0007669"/>
    <property type="project" value="UniProtKB-UniRule"/>
</dbReference>
<evidence type="ECO:0000259" key="10">
    <source>
        <dbReference type="PROSITE" id="PS50828"/>
    </source>
</evidence>
<dbReference type="PROSITE" id="PS50828">
    <property type="entry name" value="SMR"/>
    <property type="match status" value="1"/>
</dbReference>
<dbReference type="InterPro" id="IPR036063">
    <property type="entry name" value="Smr_dom_sf"/>
</dbReference>
<dbReference type="InterPro" id="IPR005747">
    <property type="entry name" value="MutS2"/>
</dbReference>
<dbReference type="InterPro" id="IPR046893">
    <property type="entry name" value="MSSS"/>
</dbReference>
<evidence type="ECO:0000313" key="12">
    <source>
        <dbReference type="Proteomes" id="UP000199068"/>
    </source>
</evidence>
<dbReference type="GO" id="GO:0006298">
    <property type="term" value="P:mismatch repair"/>
    <property type="evidence" value="ECO:0007669"/>
    <property type="project" value="InterPro"/>
</dbReference>
<dbReference type="AlphaFoldDB" id="A0A1G9R3W1"/>
<dbReference type="GO" id="GO:0004519">
    <property type="term" value="F:endonuclease activity"/>
    <property type="evidence" value="ECO:0007669"/>
    <property type="project" value="UniProtKB-UniRule"/>
</dbReference>
<keyword evidence="3 8" id="KW-0547">Nucleotide-binding</keyword>
<keyword evidence="4 8" id="KW-0378">Hydrolase</keyword>
<keyword evidence="12" id="KW-1185">Reference proteome</keyword>
<dbReference type="InterPro" id="IPR007696">
    <property type="entry name" value="DNA_mismatch_repair_MutS_core"/>
</dbReference>
<accession>A0A1G9R3W1</accession>
<dbReference type="InterPro" id="IPR036187">
    <property type="entry name" value="DNA_mismatch_repair_MutS_sf"/>
</dbReference>
<dbReference type="PIRSF" id="PIRSF005814">
    <property type="entry name" value="MutS_YshD"/>
    <property type="match status" value="1"/>
</dbReference>
<sequence length="792" mass="88047">MNPKALRVLEFNKIIDLLKSKASSSLGMRYIEKLTPSSDYNEVKSSLEETSEAQAILIKRGGIGLQGIYDIEDKAKRANVGSSLDPGSLIMIADTLRVARILKNNLSSSEEEDFNFPIIQSLSNSLYTYRDIEDAIFNAIISEVEISDNASSTLRDVRRRIVQKNQSIRSKLNSIISSTTYQKYLQDAIISVRGDRFVVPVKAEYRSQVSGIVHDQSSSGATLFIEPMSIVDMNNELRQLRLQEQEEIERILAELSAMVGEICEELLSNQEILGRLDFAFAKGKLSIQMKAVEPTLNEDKYINIKNGRHPLLEKDKVVPNTVYLGREFHTLVITGPNTGGKTVTIKTVGLFALMTQSGLHIPADFGSSMCVYDNIFADIGDEQSIEQSLSTFSSHMTNIVSILKDVTEDSLVIFDELGAGTDPIEGAALAIAILEDVHMAGGKCIATTHYSEIKNYALTKDGVENAAVEFDLDTLSPTYRLLIGVPGKSNAFEISQKLGLSDYVITRAKEFINTDNIALEDVLQNVEKNRIKAIEEREEAEKLKLEIERLKNEYDEKISKITTQKEKIMEQARQEAFRVTRQAKEEVDNIIKELRALEEEKASKEKNQQIEALRKELSSSMGSLQPTVKSMIVPKVANKEIKDLKAGEEVKVITLNQQGTVVSVDKNKKEAVVQIGIMKMNLPFKSLKRIKKDVKTTVTKSTRNIIKSKSGRVKSEVDLRGMNLEEAIMEVEKYLDDAYVAGLESVTVIHGIGTGVLKSGLQDILKRNRHVKSQRGGQYGEGGAGVTIVTLK</sequence>
<dbReference type="Pfam" id="PF20297">
    <property type="entry name" value="MSSS"/>
    <property type="match status" value="1"/>
</dbReference>
<dbReference type="SMART" id="SM00533">
    <property type="entry name" value="MUTSd"/>
    <property type="match status" value="1"/>
</dbReference>
<dbReference type="PANTHER" id="PTHR48466">
    <property type="entry name" value="OS10G0509000 PROTEIN-RELATED"/>
    <property type="match status" value="1"/>
</dbReference>
<dbReference type="GO" id="GO:0005524">
    <property type="term" value="F:ATP binding"/>
    <property type="evidence" value="ECO:0007669"/>
    <property type="project" value="UniProtKB-UniRule"/>
</dbReference>
<dbReference type="EC" id="3.6.4.-" evidence="8"/>
<evidence type="ECO:0000256" key="1">
    <source>
        <dbReference type="ARBA" id="ARBA00022722"/>
    </source>
</evidence>
<dbReference type="InterPro" id="IPR045076">
    <property type="entry name" value="MutS"/>
</dbReference>
<dbReference type="EC" id="3.1.-.-" evidence="8"/>
<dbReference type="Pfam" id="PF01713">
    <property type="entry name" value="Smr"/>
    <property type="match status" value="1"/>
</dbReference>
<protein>
    <recommendedName>
        <fullName evidence="8">Endonuclease MutS2</fullName>
        <ecNumber evidence="8">3.1.-.-</ecNumber>
    </recommendedName>
    <alternativeName>
        <fullName evidence="8">Ribosome-associated protein quality control-upstream factor</fullName>
        <shortName evidence="8">RQC-upstream factor</shortName>
        <shortName evidence="8">RqcU</shortName>
        <ecNumber evidence="8">3.6.4.-</ecNumber>
    </alternativeName>
</protein>
<dbReference type="GO" id="GO:0016887">
    <property type="term" value="F:ATP hydrolysis activity"/>
    <property type="evidence" value="ECO:0007669"/>
    <property type="project" value="InterPro"/>
</dbReference>
<dbReference type="InterPro" id="IPR002625">
    <property type="entry name" value="Smr_dom"/>
</dbReference>
<keyword evidence="1 8" id="KW-0540">Nuclease</keyword>
<organism evidence="11 12">
    <name type="scientific">Romboutsia lituseburensis DSM 797</name>
    <dbReference type="NCBI Taxonomy" id="1121325"/>
    <lineage>
        <taxon>Bacteria</taxon>
        <taxon>Bacillati</taxon>
        <taxon>Bacillota</taxon>
        <taxon>Clostridia</taxon>
        <taxon>Peptostreptococcales</taxon>
        <taxon>Peptostreptococcaceae</taxon>
        <taxon>Romboutsia</taxon>
    </lineage>
</organism>
<keyword evidence="5 8" id="KW-0067">ATP-binding</keyword>
<comment type="subunit">
    <text evidence="8">Homodimer. Binds to stalled ribosomes, contacting rRNA.</text>
</comment>
<evidence type="ECO:0000313" key="11">
    <source>
        <dbReference type="EMBL" id="SDM17934.1"/>
    </source>
</evidence>
<dbReference type="SUPFAM" id="SSF160443">
    <property type="entry name" value="SMR domain-like"/>
    <property type="match status" value="1"/>
</dbReference>
<dbReference type="HAMAP" id="MF_00092">
    <property type="entry name" value="MutS2"/>
    <property type="match status" value="1"/>
</dbReference>
<dbReference type="FunFam" id="3.40.50.300:FF:000830">
    <property type="entry name" value="Endonuclease MutS2"/>
    <property type="match status" value="1"/>
</dbReference>
<dbReference type="Pfam" id="PF00488">
    <property type="entry name" value="MutS_V"/>
    <property type="match status" value="1"/>
</dbReference>
<evidence type="ECO:0000256" key="6">
    <source>
        <dbReference type="ARBA" id="ARBA00022884"/>
    </source>
</evidence>
<name>A0A1G9R3W1_9FIRM</name>
<dbReference type="CDD" id="cd06503">
    <property type="entry name" value="ATP-synt_Fo_b"/>
    <property type="match status" value="1"/>
</dbReference>
<dbReference type="SUPFAM" id="SSF48334">
    <property type="entry name" value="DNA repair protein MutS, domain III"/>
    <property type="match status" value="1"/>
</dbReference>
<dbReference type="GO" id="GO:0043023">
    <property type="term" value="F:ribosomal large subunit binding"/>
    <property type="evidence" value="ECO:0007669"/>
    <property type="project" value="UniProtKB-UniRule"/>
</dbReference>